<sequence>MDGPLLLMLGAAGGSLRGLIDVYNQTIAWQEARREHRRAAVTADQPEEPPRFREYFDLIPDSVASLVHMGLGAACALLFGLSGQISGVYAALVVGVSAPALLTQLGRVQTVGDAVTGPGAGSPADGVDTRAEP</sequence>
<name>A0AB39PQJ5_9ACTN</name>
<organism evidence="2">
    <name type="scientific">Streptomyces sp. R21</name>
    <dbReference type="NCBI Taxonomy" id="3238627"/>
    <lineage>
        <taxon>Bacteria</taxon>
        <taxon>Bacillati</taxon>
        <taxon>Actinomycetota</taxon>
        <taxon>Actinomycetes</taxon>
        <taxon>Kitasatosporales</taxon>
        <taxon>Streptomycetaceae</taxon>
        <taxon>Streptomyces</taxon>
    </lineage>
</organism>
<dbReference type="RefSeq" id="WP_369241975.1">
    <property type="nucleotide sequence ID" value="NZ_CP163435.1"/>
</dbReference>
<dbReference type="EMBL" id="CP163435">
    <property type="protein sequence ID" value="XDQ31249.1"/>
    <property type="molecule type" value="Genomic_DNA"/>
</dbReference>
<proteinExistence type="predicted"/>
<protein>
    <submittedName>
        <fullName evidence="2">Uncharacterized protein</fullName>
    </submittedName>
</protein>
<gene>
    <name evidence="2" type="ORF">AB5J56_44000</name>
</gene>
<feature type="region of interest" description="Disordered" evidence="1">
    <location>
        <begin position="113"/>
        <end position="133"/>
    </location>
</feature>
<dbReference type="AlphaFoldDB" id="A0AB39PQJ5"/>
<accession>A0AB39PQJ5</accession>
<reference evidence="2" key="1">
    <citation type="submission" date="2024-07" db="EMBL/GenBank/DDBJ databases">
        <authorList>
            <person name="Yu S.T."/>
        </authorList>
    </citation>
    <scope>NUCLEOTIDE SEQUENCE</scope>
    <source>
        <strain evidence="2">R21</strain>
    </source>
</reference>
<evidence type="ECO:0000256" key="1">
    <source>
        <dbReference type="SAM" id="MobiDB-lite"/>
    </source>
</evidence>
<evidence type="ECO:0000313" key="2">
    <source>
        <dbReference type="EMBL" id="XDQ31249.1"/>
    </source>
</evidence>